<sequence>MSIGEIFYVIAVILFSYMTFAIIRGNFQRKFDENGHRHDLKEKKIKEDK</sequence>
<protein>
    <submittedName>
        <fullName evidence="2">Uncharacterized protein</fullName>
    </submittedName>
</protein>
<keyword evidence="1" id="KW-1133">Transmembrane helix</keyword>
<feature type="transmembrane region" description="Helical" evidence="1">
    <location>
        <begin position="6"/>
        <end position="27"/>
    </location>
</feature>
<reference evidence="2" key="1">
    <citation type="submission" date="2020-01" db="EMBL/GenBank/DDBJ databases">
        <authorList>
            <person name="Meier V. D."/>
            <person name="Meier V D."/>
        </authorList>
    </citation>
    <scope>NUCLEOTIDE SEQUENCE</scope>
    <source>
        <strain evidence="2">HLG_WM_MAG_03</strain>
    </source>
</reference>
<proteinExistence type="predicted"/>
<evidence type="ECO:0000313" key="2">
    <source>
        <dbReference type="EMBL" id="CAA6811048.1"/>
    </source>
</evidence>
<organism evidence="2">
    <name type="scientific">uncultured Sulfurovum sp</name>
    <dbReference type="NCBI Taxonomy" id="269237"/>
    <lineage>
        <taxon>Bacteria</taxon>
        <taxon>Pseudomonadati</taxon>
        <taxon>Campylobacterota</taxon>
        <taxon>Epsilonproteobacteria</taxon>
        <taxon>Campylobacterales</taxon>
        <taxon>Sulfurovaceae</taxon>
        <taxon>Sulfurovum</taxon>
        <taxon>environmental samples</taxon>
    </lineage>
</organism>
<name>A0A6S6SLC8_9BACT</name>
<dbReference type="EMBL" id="CACVAR010000204">
    <property type="protein sequence ID" value="CAA6811048.1"/>
    <property type="molecule type" value="Genomic_DNA"/>
</dbReference>
<accession>A0A6S6SLC8</accession>
<evidence type="ECO:0000256" key="1">
    <source>
        <dbReference type="SAM" id="Phobius"/>
    </source>
</evidence>
<keyword evidence="1" id="KW-0812">Transmembrane</keyword>
<gene>
    <name evidence="2" type="ORF">HELGO_WM40747</name>
</gene>
<keyword evidence="1" id="KW-0472">Membrane</keyword>
<dbReference type="AlphaFoldDB" id="A0A6S6SLC8"/>